<proteinExistence type="predicted"/>
<sequence length="125" mass="14758">METRMKHVLLEVYYEDGLDLEKMLIEGFTFDELKEKDIKFTYADYELCFAGEAGIVQNLEDFIGFGGEMDVDSDLNKTDYQTHSDRLKSEWEIISRKKIEEAYKDYMSFKRTYVESNGIIEDTED</sequence>
<evidence type="ECO:0000313" key="1">
    <source>
        <dbReference type="EMBL" id="WYK01364.1"/>
    </source>
</evidence>
<accession>A0AAQ3W9Z1</accession>
<reference evidence="1 2" key="2">
    <citation type="submission" date="2024-03" db="EMBL/GenBank/DDBJ databases">
        <title>The Genome Sequence of Enterococcus sp. DIV0205d.</title>
        <authorList>
            <consortium name="The Broad Institute Genomics Platform"/>
            <consortium name="The Broad Institute Microbial Omics Core"/>
            <consortium name="The Broad Institute Genomic Center for Infectious Diseases"/>
            <person name="Earl A."/>
            <person name="Manson A."/>
            <person name="Gilmore M."/>
            <person name="Schwartman J."/>
            <person name="Shea T."/>
            <person name="Abouelleil A."/>
            <person name="Cao P."/>
            <person name="Chapman S."/>
            <person name="Cusick C."/>
            <person name="Young S."/>
            <person name="Neafsey D."/>
            <person name="Nusbaum C."/>
            <person name="Birren B."/>
        </authorList>
    </citation>
    <scope>NUCLEOTIDE SEQUENCE [LARGE SCALE GENOMIC DNA]</scope>
    <source>
        <strain evidence="1 2">7F3_DIV0205</strain>
    </source>
</reference>
<dbReference type="Proteomes" id="UP000194948">
    <property type="component" value="Chromosome"/>
</dbReference>
<dbReference type="EMBL" id="CP147244">
    <property type="protein sequence ID" value="WYK01364.1"/>
    <property type="molecule type" value="Genomic_DNA"/>
</dbReference>
<dbReference type="AlphaFoldDB" id="A0AAQ3W9Z1"/>
<evidence type="ECO:0000313" key="2">
    <source>
        <dbReference type="Proteomes" id="UP000194948"/>
    </source>
</evidence>
<name>A0AAQ3W9Z1_9ENTE</name>
<gene>
    <name evidence="1" type="ORF">A5821_002501</name>
</gene>
<organism evidence="1 2">
    <name type="scientific">Candidatus Enterococcus palustris</name>
    <dbReference type="NCBI Taxonomy" id="1834189"/>
    <lineage>
        <taxon>Bacteria</taxon>
        <taxon>Bacillati</taxon>
        <taxon>Bacillota</taxon>
        <taxon>Bacilli</taxon>
        <taxon>Lactobacillales</taxon>
        <taxon>Enterococcaceae</taxon>
        <taxon>Enterococcus</taxon>
    </lineage>
</organism>
<protein>
    <submittedName>
        <fullName evidence="1">Uncharacterized protein</fullName>
    </submittedName>
</protein>
<reference evidence="2" key="1">
    <citation type="submission" date="2017-05" db="EMBL/GenBank/DDBJ databases">
        <title>The Genome Sequence of EEnterococcus faecalis 9F2_4866.</title>
        <authorList>
            <consortium name="The Broad Institute Genomics Platform"/>
            <consortium name="The Broad Institute Genomic Center for Infectious Diseases"/>
            <person name="Earl A."/>
            <person name="Manson A."/>
            <person name="Schwartman J."/>
            <person name="Gilmore M."/>
            <person name="Abouelleil A."/>
            <person name="Cao P."/>
            <person name="Chapman S."/>
            <person name="Cusick C."/>
            <person name="Shea T."/>
            <person name="Young S."/>
            <person name="Neafsey D."/>
            <person name="Nusbaum C."/>
            <person name="Birren B."/>
        </authorList>
    </citation>
    <scope>NUCLEOTIDE SEQUENCE [LARGE SCALE GENOMIC DNA]</scope>
    <source>
        <strain evidence="2">7F3_DIV0205</strain>
    </source>
</reference>
<dbReference type="RefSeq" id="WP_086314932.1">
    <property type="nucleotide sequence ID" value="NZ_CP147244.1"/>
</dbReference>
<keyword evidence="2" id="KW-1185">Reference proteome</keyword>